<sequence>MSRFVQQQDIGDPLVLGVVRREEPHAGPGQVRIRVRAAGLNPVDWKIAVYPELAGRFGVVAPTGFGNDYAGVVDEVGEGVDGYAVGDRVYGGARGRALADHVVVTVGEEILERTPAGVDDDVAAALPIAARTAAAAVSAAGVGDGDTVLVGGAAGGVGVFVVQLALSAGATVVATASPANHEFLRGLGANPLPYGSGLAERVRELAPGGIDAAIDLQGTETAEAALSIGVSPSRVATIAAGPNPPGGAIATGGGDAGPEALPRIASAIAEGALTVPIQQRYPLERLDEAVAVLRDGHVRGKLVVTL</sequence>
<keyword evidence="3" id="KW-1185">Reference proteome</keyword>
<dbReference type="Gene3D" id="3.40.50.720">
    <property type="entry name" value="NAD(P)-binding Rossmann-like Domain"/>
    <property type="match status" value="1"/>
</dbReference>
<organism evidence="2 3">
    <name type="scientific">Microbacterium gilvum</name>
    <dbReference type="NCBI Taxonomy" id="1336204"/>
    <lineage>
        <taxon>Bacteria</taxon>
        <taxon>Bacillati</taxon>
        <taxon>Actinomycetota</taxon>
        <taxon>Actinomycetes</taxon>
        <taxon>Micrococcales</taxon>
        <taxon>Microbacteriaceae</taxon>
        <taxon>Microbacterium</taxon>
    </lineage>
</organism>
<dbReference type="SUPFAM" id="SSF50129">
    <property type="entry name" value="GroES-like"/>
    <property type="match status" value="1"/>
</dbReference>
<dbReference type="SUPFAM" id="SSF51735">
    <property type="entry name" value="NAD(P)-binding Rossmann-fold domains"/>
    <property type="match status" value="1"/>
</dbReference>
<dbReference type="PANTHER" id="PTHR11695">
    <property type="entry name" value="ALCOHOL DEHYDROGENASE RELATED"/>
    <property type="match status" value="1"/>
</dbReference>
<dbReference type="InterPro" id="IPR013154">
    <property type="entry name" value="ADH-like_N"/>
</dbReference>
<evidence type="ECO:0000313" key="2">
    <source>
        <dbReference type="EMBL" id="GAA4766620.1"/>
    </source>
</evidence>
<dbReference type="PANTHER" id="PTHR11695:SF294">
    <property type="entry name" value="RETICULON-4-INTERACTING PROTEIN 1, MITOCHONDRIAL"/>
    <property type="match status" value="1"/>
</dbReference>
<dbReference type="InterPro" id="IPR036291">
    <property type="entry name" value="NAD(P)-bd_dom_sf"/>
</dbReference>
<dbReference type="RefSeq" id="WP_345436062.1">
    <property type="nucleotide sequence ID" value="NZ_BAABKO010000001.1"/>
</dbReference>
<dbReference type="Proteomes" id="UP001501645">
    <property type="component" value="Unassembled WGS sequence"/>
</dbReference>
<dbReference type="InterPro" id="IPR011032">
    <property type="entry name" value="GroES-like_sf"/>
</dbReference>
<dbReference type="EMBL" id="BAABKO010000001">
    <property type="protein sequence ID" value="GAA4766620.1"/>
    <property type="molecule type" value="Genomic_DNA"/>
</dbReference>
<accession>A0ABP8ZUK7</accession>
<gene>
    <name evidence="2" type="ORF">GCM10023351_07390</name>
</gene>
<proteinExistence type="predicted"/>
<reference evidence="3" key="1">
    <citation type="journal article" date="2019" name="Int. J. Syst. Evol. Microbiol.">
        <title>The Global Catalogue of Microorganisms (GCM) 10K type strain sequencing project: providing services to taxonomists for standard genome sequencing and annotation.</title>
        <authorList>
            <consortium name="The Broad Institute Genomics Platform"/>
            <consortium name="The Broad Institute Genome Sequencing Center for Infectious Disease"/>
            <person name="Wu L."/>
            <person name="Ma J."/>
        </authorList>
    </citation>
    <scope>NUCLEOTIDE SEQUENCE [LARGE SCALE GENOMIC DNA]</scope>
    <source>
        <strain evidence="3">JCM 18537</strain>
    </source>
</reference>
<feature type="domain" description="Enoyl reductase (ER)" evidence="1">
    <location>
        <begin position="11"/>
        <end position="304"/>
    </location>
</feature>
<dbReference type="CDD" id="cd05289">
    <property type="entry name" value="MDR_like_2"/>
    <property type="match status" value="1"/>
</dbReference>
<dbReference type="Pfam" id="PF08240">
    <property type="entry name" value="ADH_N"/>
    <property type="match status" value="1"/>
</dbReference>
<name>A0ABP8ZUK7_9MICO</name>
<dbReference type="Gene3D" id="3.90.180.10">
    <property type="entry name" value="Medium-chain alcohol dehydrogenases, catalytic domain"/>
    <property type="match status" value="1"/>
</dbReference>
<evidence type="ECO:0000259" key="1">
    <source>
        <dbReference type="SMART" id="SM00829"/>
    </source>
</evidence>
<protein>
    <submittedName>
        <fullName evidence="2">NADP-dependent oxidoreductase</fullName>
    </submittedName>
</protein>
<evidence type="ECO:0000313" key="3">
    <source>
        <dbReference type="Proteomes" id="UP001501645"/>
    </source>
</evidence>
<dbReference type="InterPro" id="IPR020843">
    <property type="entry name" value="ER"/>
</dbReference>
<comment type="caution">
    <text evidence="2">The sequence shown here is derived from an EMBL/GenBank/DDBJ whole genome shotgun (WGS) entry which is preliminary data.</text>
</comment>
<dbReference type="Pfam" id="PF13602">
    <property type="entry name" value="ADH_zinc_N_2"/>
    <property type="match status" value="1"/>
</dbReference>
<dbReference type="InterPro" id="IPR050700">
    <property type="entry name" value="YIM1/Zinc_Alcohol_DH_Fams"/>
</dbReference>
<dbReference type="SMART" id="SM00829">
    <property type="entry name" value="PKS_ER"/>
    <property type="match status" value="1"/>
</dbReference>